<organism evidence="2 3">
    <name type="scientific">Cladophialophora psammophila CBS 110553</name>
    <dbReference type="NCBI Taxonomy" id="1182543"/>
    <lineage>
        <taxon>Eukaryota</taxon>
        <taxon>Fungi</taxon>
        <taxon>Dikarya</taxon>
        <taxon>Ascomycota</taxon>
        <taxon>Pezizomycotina</taxon>
        <taxon>Eurotiomycetes</taxon>
        <taxon>Chaetothyriomycetidae</taxon>
        <taxon>Chaetothyriales</taxon>
        <taxon>Herpotrichiellaceae</taxon>
        <taxon>Cladophialophora</taxon>
    </lineage>
</organism>
<dbReference type="EMBL" id="AMGX01000002">
    <property type="protein sequence ID" value="EXJ75338.1"/>
    <property type="molecule type" value="Genomic_DNA"/>
</dbReference>
<dbReference type="Proteomes" id="UP000019471">
    <property type="component" value="Unassembled WGS sequence"/>
</dbReference>
<sequence length="267" mass="29695">MVEDEFQTVAQAYTAHLHHAEYKRLVKQARDAAPKALPEPTSPMPEKTKRRLRSAALHKKQKETLRRVIGNSTVEDDEDEDKITDLWSGTSLAPLMASSSQQKMSLVGLEGISSTTKAGMGLTRSQSHKQSIRHSKEDGHGQVNIAQNASLKRDNVNRLSTSRVIQYKASLQNGLQNTWTSRASNSSVLDPRQPPMHSRPEERPKKHRFVVDLDDDSCAAATVSGSQNNGRKSRATPPPTGKPLSKDITDKEKDKKSRLEEVPMFII</sequence>
<name>W9X590_9EURO</name>
<proteinExistence type="predicted"/>
<accession>W9X590</accession>
<dbReference type="GeneID" id="19186767"/>
<evidence type="ECO:0000313" key="3">
    <source>
        <dbReference type="Proteomes" id="UP000019471"/>
    </source>
</evidence>
<dbReference type="eggNOG" id="ENOG502SCKR">
    <property type="taxonomic scope" value="Eukaryota"/>
</dbReference>
<feature type="compositionally biased region" description="Basic and acidic residues" evidence="1">
    <location>
        <begin position="244"/>
        <end position="261"/>
    </location>
</feature>
<dbReference type="STRING" id="1182543.W9X590"/>
<dbReference type="HOGENOM" id="CLU_074388_0_0_1"/>
<comment type="caution">
    <text evidence="2">The sequence shown here is derived from an EMBL/GenBank/DDBJ whole genome shotgun (WGS) entry which is preliminary data.</text>
</comment>
<feature type="region of interest" description="Disordered" evidence="1">
    <location>
        <begin position="218"/>
        <end position="267"/>
    </location>
</feature>
<reference evidence="2 3" key="1">
    <citation type="submission" date="2013-03" db="EMBL/GenBank/DDBJ databases">
        <title>The Genome Sequence of Cladophialophora psammophila CBS 110553.</title>
        <authorList>
            <consortium name="The Broad Institute Genomics Platform"/>
            <person name="Cuomo C."/>
            <person name="de Hoog S."/>
            <person name="Gorbushina A."/>
            <person name="Walker B."/>
            <person name="Young S.K."/>
            <person name="Zeng Q."/>
            <person name="Gargeya S."/>
            <person name="Fitzgerald M."/>
            <person name="Haas B."/>
            <person name="Abouelleil A."/>
            <person name="Allen A.W."/>
            <person name="Alvarado L."/>
            <person name="Arachchi H.M."/>
            <person name="Berlin A.M."/>
            <person name="Chapman S.B."/>
            <person name="Gainer-Dewar J."/>
            <person name="Goldberg J."/>
            <person name="Griggs A."/>
            <person name="Gujja S."/>
            <person name="Hansen M."/>
            <person name="Howarth C."/>
            <person name="Imamovic A."/>
            <person name="Ireland A."/>
            <person name="Larimer J."/>
            <person name="McCowan C."/>
            <person name="Murphy C."/>
            <person name="Pearson M."/>
            <person name="Poon T.W."/>
            <person name="Priest M."/>
            <person name="Roberts A."/>
            <person name="Saif S."/>
            <person name="Shea T."/>
            <person name="Sisk P."/>
            <person name="Sykes S."/>
            <person name="Wortman J."/>
            <person name="Nusbaum C."/>
            <person name="Birren B."/>
        </authorList>
    </citation>
    <scope>NUCLEOTIDE SEQUENCE [LARGE SCALE GENOMIC DNA]</scope>
    <source>
        <strain evidence="2 3">CBS 110553</strain>
    </source>
</reference>
<protein>
    <submittedName>
        <fullName evidence="2">Uncharacterized protein</fullName>
    </submittedName>
</protein>
<feature type="compositionally biased region" description="Polar residues" evidence="1">
    <location>
        <begin position="178"/>
        <end position="188"/>
    </location>
</feature>
<feature type="region of interest" description="Disordered" evidence="1">
    <location>
        <begin position="29"/>
        <end position="61"/>
    </location>
</feature>
<gene>
    <name evidence="2" type="ORF">A1O5_02034</name>
</gene>
<keyword evidence="3" id="KW-1185">Reference proteome</keyword>
<dbReference type="RefSeq" id="XP_007740840.1">
    <property type="nucleotide sequence ID" value="XM_007742650.1"/>
</dbReference>
<dbReference type="AlphaFoldDB" id="W9X590"/>
<evidence type="ECO:0000256" key="1">
    <source>
        <dbReference type="SAM" id="MobiDB-lite"/>
    </source>
</evidence>
<evidence type="ECO:0000313" key="2">
    <source>
        <dbReference type="EMBL" id="EXJ75338.1"/>
    </source>
</evidence>
<feature type="compositionally biased region" description="Basic residues" evidence="1">
    <location>
        <begin position="48"/>
        <end position="61"/>
    </location>
</feature>
<feature type="region of interest" description="Disordered" evidence="1">
    <location>
        <begin position="120"/>
        <end position="150"/>
    </location>
</feature>
<dbReference type="OrthoDB" id="5374569at2759"/>
<feature type="region of interest" description="Disordered" evidence="1">
    <location>
        <begin position="178"/>
        <end position="206"/>
    </location>
</feature>